<evidence type="ECO:0000256" key="2">
    <source>
        <dbReference type="ARBA" id="ARBA00022475"/>
    </source>
</evidence>
<protein>
    <submittedName>
        <fullName evidence="7">Lysine transporter LysE</fullName>
    </submittedName>
</protein>
<keyword evidence="2" id="KW-1003">Cell membrane</keyword>
<comment type="caution">
    <text evidence="7">The sequence shown here is derived from an EMBL/GenBank/DDBJ whole genome shotgun (WGS) entry which is preliminary data.</text>
</comment>
<evidence type="ECO:0000256" key="5">
    <source>
        <dbReference type="ARBA" id="ARBA00023136"/>
    </source>
</evidence>
<evidence type="ECO:0000256" key="1">
    <source>
        <dbReference type="ARBA" id="ARBA00004651"/>
    </source>
</evidence>
<organism evidence="7 8">
    <name type="scientific">Proteobacteria bacterium 228</name>
    <dbReference type="NCBI Taxonomy" id="2083153"/>
    <lineage>
        <taxon>Bacteria</taxon>
        <taxon>Pseudomonadati</taxon>
        <taxon>Pseudomonadota</taxon>
    </lineage>
</organism>
<proteinExistence type="predicted"/>
<comment type="subcellular location">
    <subcellularLocation>
        <location evidence="1">Cell membrane</location>
        <topology evidence="1">Multi-pass membrane protein</topology>
    </subcellularLocation>
</comment>
<dbReference type="InterPro" id="IPR001123">
    <property type="entry name" value="LeuE-type"/>
</dbReference>
<evidence type="ECO:0000313" key="7">
    <source>
        <dbReference type="EMBL" id="PPC75249.1"/>
    </source>
</evidence>
<accession>A0A2S5KL54</accession>
<reference evidence="7 8" key="1">
    <citation type="submission" date="2018-02" db="EMBL/GenBank/DDBJ databases">
        <title>novel marine gammaproteobacteria from coastal saline agro ecosystem.</title>
        <authorList>
            <person name="Krishnan R."/>
            <person name="Ramesh Kumar N."/>
        </authorList>
    </citation>
    <scope>NUCLEOTIDE SEQUENCE [LARGE SCALE GENOMIC DNA]</scope>
    <source>
        <strain evidence="7 8">228</strain>
    </source>
</reference>
<feature type="transmembrane region" description="Helical" evidence="6">
    <location>
        <begin position="68"/>
        <end position="89"/>
    </location>
</feature>
<sequence>MNELAAIVSITCLAVISPGADFAMITRTSLMYGRVIGLLAALGIACGVLLHVSYALIGVSTLVHHAPLLLTVLKWLGALYLLYLGLGIFRSAPVSSGGDAPAGSLSRWQAWRCGFFTNALNPKTTLFVVSTFAQVVQPTTPLAVQLGYGAFMSVAHLLWFALVTVLFSHPQLRQQVLNWQVRINQLIGTVLMGLGAMLALSPLSR</sequence>
<dbReference type="PIRSF" id="PIRSF006324">
    <property type="entry name" value="LeuE"/>
    <property type="match status" value="1"/>
</dbReference>
<keyword evidence="5 6" id="KW-0472">Membrane</keyword>
<evidence type="ECO:0000313" key="8">
    <source>
        <dbReference type="Proteomes" id="UP000238196"/>
    </source>
</evidence>
<dbReference type="GO" id="GO:0005886">
    <property type="term" value="C:plasma membrane"/>
    <property type="evidence" value="ECO:0007669"/>
    <property type="project" value="UniProtKB-SubCell"/>
</dbReference>
<dbReference type="AlphaFoldDB" id="A0A2S5KL54"/>
<dbReference type="EMBL" id="PRLP01000106">
    <property type="protein sequence ID" value="PPC75249.1"/>
    <property type="molecule type" value="Genomic_DNA"/>
</dbReference>
<gene>
    <name evidence="7" type="ORF">C4K68_21665</name>
</gene>
<dbReference type="PANTHER" id="PTHR30086:SF21">
    <property type="entry name" value="TRANSPORT PROTEIN"/>
    <property type="match status" value="1"/>
</dbReference>
<keyword evidence="4 6" id="KW-1133">Transmembrane helix</keyword>
<dbReference type="Pfam" id="PF01810">
    <property type="entry name" value="LysE"/>
    <property type="match status" value="1"/>
</dbReference>
<evidence type="ECO:0000256" key="3">
    <source>
        <dbReference type="ARBA" id="ARBA00022692"/>
    </source>
</evidence>
<keyword evidence="3 6" id="KW-0812">Transmembrane</keyword>
<feature type="transmembrane region" description="Helical" evidence="6">
    <location>
        <begin position="179"/>
        <end position="200"/>
    </location>
</feature>
<dbReference type="PANTHER" id="PTHR30086">
    <property type="entry name" value="ARGININE EXPORTER PROTEIN ARGO"/>
    <property type="match status" value="1"/>
</dbReference>
<evidence type="ECO:0000256" key="4">
    <source>
        <dbReference type="ARBA" id="ARBA00022989"/>
    </source>
</evidence>
<name>A0A2S5KL54_9PROT</name>
<feature type="transmembrane region" description="Helical" evidence="6">
    <location>
        <begin position="35"/>
        <end position="56"/>
    </location>
</feature>
<dbReference type="GO" id="GO:0015171">
    <property type="term" value="F:amino acid transmembrane transporter activity"/>
    <property type="evidence" value="ECO:0007669"/>
    <property type="project" value="TreeGrafter"/>
</dbReference>
<feature type="transmembrane region" description="Helical" evidence="6">
    <location>
        <begin position="146"/>
        <end position="167"/>
    </location>
</feature>
<dbReference type="OrthoDB" id="581870at2"/>
<dbReference type="Proteomes" id="UP000238196">
    <property type="component" value="Unassembled WGS sequence"/>
</dbReference>
<evidence type="ECO:0000256" key="6">
    <source>
        <dbReference type="SAM" id="Phobius"/>
    </source>
</evidence>